<evidence type="ECO:0000313" key="2">
    <source>
        <dbReference type="EnsemblPlants" id="OB02G11910.1"/>
    </source>
</evidence>
<dbReference type="Gramene" id="OB02G11910.1">
    <property type="protein sequence ID" value="OB02G11910.1"/>
    <property type="gene ID" value="OB02G11910"/>
</dbReference>
<name>J3L974_ORYBR</name>
<reference evidence="2" key="1">
    <citation type="submission" date="2013-04" db="UniProtKB">
        <authorList>
            <consortium name="EnsemblPlants"/>
        </authorList>
    </citation>
    <scope>IDENTIFICATION</scope>
</reference>
<evidence type="ECO:0000256" key="1">
    <source>
        <dbReference type="SAM" id="Phobius"/>
    </source>
</evidence>
<protein>
    <submittedName>
        <fullName evidence="2">Uncharacterized protein</fullName>
    </submittedName>
</protein>
<evidence type="ECO:0000313" key="3">
    <source>
        <dbReference type="Proteomes" id="UP000006038"/>
    </source>
</evidence>
<keyword evidence="1" id="KW-0472">Membrane</keyword>
<accession>J3L974</accession>
<dbReference type="EnsemblPlants" id="OB02G11910.1">
    <property type="protein sequence ID" value="OB02G11910.1"/>
    <property type="gene ID" value="OB02G11910"/>
</dbReference>
<dbReference type="HOGENOM" id="CLU_1888937_0_0_1"/>
<dbReference type="AlphaFoldDB" id="J3L974"/>
<sequence>MLTNNNPRRACRFKWYVFHFMYVLRMYLVYPCASRAFFMFMPLLMYFIYFAESKFKIYEFIYFHHNIWYLEVHANIYYQCIQYSTNQIKTPSQIKKRERKFPLFKIIIKSIFIIGTINIFNIHCTYFDRDEISKF</sequence>
<feature type="transmembrane region" description="Helical" evidence="1">
    <location>
        <begin position="27"/>
        <end position="49"/>
    </location>
</feature>
<feature type="transmembrane region" description="Helical" evidence="1">
    <location>
        <begin position="103"/>
        <end position="122"/>
    </location>
</feature>
<organism evidence="2">
    <name type="scientific">Oryza brachyantha</name>
    <name type="common">malo sina</name>
    <dbReference type="NCBI Taxonomy" id="4533"/>
    <lineage>
        <taxon>Eukaryota</taxon>
        <taxon>Viridiplantae</taxon>
        <taxon>Streptophyta</taxon>
        <taxon>Embryophyta</taxon>
        <taxon>Tracheophyta</taxon>
        <taxon>Spermatophyta</taxon>
        <taxon>Magnoliopsida</taxon>
        <taxon>Liliopsida</taxon>
        <taxon>Poales</taxon>
        <taxon>Poaceae</taxon>
        <taxon>BOP clade</taxon>
        <taxon>Oryzoideae</taxon>
        <taxon>Oryzeae</taxon>
        <taxon>Oryzinae</taxon>
        <taxon>Oryza</taxon>
    </lineage>
</organism>
<keyword evidence="1" id="KW-1133">Transmembrane helix</keyword>
<proteinExistence type="predicted"/>
<dbReference type="Proteomes" id="UP000006038">
    <property type="component" value="Unassembled WGS sequence"/>
</dbReference>
<keyword evidence="1" id="KW-0812">Transmembrane</keyword>
<keyword evidence="3" id="KW-1185">Reference proteome</keyword>